<comment type="caution">
    <text evidence="1">The sequence shown here is derived from an EMBL/GenBank/DDBJ whole genome shotgun (WGS) entry which is preliminary data.</text>
</comment>
<gene>
    <name evidence="1" type="ORF">CBF30_11735</name>
</gene>
<reference evidence="1 2" key="1">
    <citation type="submission" date="2017-05" db="EMBL/GenBank/DDBJ databases">
        <title>Vagococcus spp. assemblies.</title>
        <authorList>
            <person name="Gulvik C.A."/>
        </authorList>
    </citation>
    <scope>NUCLEOTIDE SEQUENCE [LARGE SCALE GENOMIC DNA]</scope>
    <source>
        <strain evidence="1 2">DSM 24756</strain>
    </source>
</reference>
<evidence type="ECO:0000313" key="1">
    <source>
        <dbReference type="EMBL" id="RSU05974.1"/>
    </source>
</evidence>
<keyword evidence="2" id="KW-1185">Reference proteome</keyword>
<sequence length="67" mass="7917">MSKKSLKDNETFDETFKNKANMYLFDDAAKQKRPQLFSGVENLRSFELHSGIYEAYDEWGFSLEQLE</sequence>
<dbReference type="OrthoDB" id="9781481at2"/>
<proteinExistence type="predicted"/>
<dbReference type="RefSeq" id="WP_126827115.1">
    <property type="nucleotide sequence ID" value="NZ_JBHLWU010000004.1"/>
</dbReference>
<accession>A0A430AEW2</accession>
<organism evidence="1 2">
    <name type="scientific">Vagococcus entomophilus</name>
    <dbReference type="NCBI Taxonomy" id="1160095"/>
    <lineage>
        <taxon>Bacteria</taxon>
        <taxon>Bacillati</taxon>
        <taxon>Bacillota</taxon>
        <taxon>Bacilli</taxon>
        <taxon>Lactobacillales</taxon>
        <taxon>Enterococcaceae</taxon>
        <taxon>Vagococcus</taxon>
    </lineage>
</organism>
<dbReference type="EMBL" id="NGJZ01000005">
    <property type="protein sequence ID" value="RSU05974.1"/>
    <property type="molecule type" value="Genomic_DNA"/>
</dbReference>
<evidence type="ECO:0000313" key="2">
    <source>
        <dbReference type="Proteomes" id="UP000288669"/>
    </source>
</evidence>
<name>A0A430AEW2_9ENTE</name>
<dbReference type="Proteomes" id="UP000288669">
    <property type="component" value="Unassembled WGS sequence"/>
</dbReference>
<protein>
    <submittedName>
        <fullName evidence="1">Uncharacterized protein</fullName>
    </submittedName>
</protein>
<dbReference type="AlphaFoldDB" id="A0A430AEW2"/>